<dbReference type="Gene3D" id="3.30.950.10">
    <property type="entry name" value="Methyltransferase, Cobalt-precorrin-4 Transmethylase, Domain 2"/>
    <property type="match status" value="1"/>
</dbReference>
<evidence type="ECO:0000256" key="4">
    <source>
        <dbReference type="ARBA" id="ARBA00022679"/>
    </source>
</evidence>
<comment type="function">
    <text evidence="6">Catalyzes the 2'-O-methylation of the ribose of cytidine 1402 (C1402) in 16S rRNA.</text>
</comment>
<dbReference type="InterPro" id="IPR008189">
    <property type="entry name" value="rRNA_ssu_MeTfrase_I"/>
</dbReference>
<sequence length="241" mass="26261">MDTPVCGKLYLVPTPIGNLGDMTPRALEVLATVDLVACEDTRTSGRLLAKFELKKRLISYHEFNERSRAGRLLESLKAGQSVAVVTDAGSPGISDPAYRVVRAALENGIEIVPIPGASALIPALTASGLPTDRFLFEGFLSHKSSARRRRLEQLASFGHTMIFYESPHRVVQTLTAMREVLGNRQACLAREISKKFEQFIRGSLDNILEQIAGTTVKGEIVLVVAGNTEPAREDVADKDTD</sequence>
<keyword evidence="2 6" id="KW-0698">rRNA processing</keyword>
<keyword evidence="5 6" id="KW-0949">S-adenosyl-L-methionine</keyword>
<gene>
    <name evidence="6 8" type="primary">rsmI</name>
    <name evidence="8" type="ORF">C3F09_00100</name>
</gene>
<evidence type="ECO:0000313" key="9">
    <source>
        <dbReference type="Proteomes" id="UP000250918"/>
    </source>
</evidence>
<feature type="domain" description="Tetrapyrrole methylase" evidence="7">
    <location>
        <begin position="8"/>
        <end position="207"/>
    </location>
</feature>
<dbReference type="InterPro" id="IPR014777">
    <property type="entry name" value="4pyrrole_Mease_sub1"/>
</dbReference>
<comment type="catalytic activity">
    <reaction evidence="6">
        <text>cytidine(1402) in 16S rRNA + S-adenosyl-L-methionine = 2'-O-methylcytidine(1402) in 16S rRNA + S-adenosyl-L-homocysteine + H(+)</text>
        <dbReference type="Rhea" id="RHEA:42924"/>
        <dbReference type="Rhea" id="RHEA-COMP:10285"/>
        <dbReference type="Rhea" id="RHEA-COMP:10286"/>
        <dbReference type="ChEBI" id="CHEBI:15378"/>
        <dbReference type="ChEBI" id="CHEBI:57856"/>
        <dbReference type="ChEBI" id="CHEBI:59789"/>
        <dbReference type="ChEBI" id="CHEBI:74495"/>
        <dbReference type="ChEBI" id="CHEBI:82748"/>
        <dbReference type="EC" id="2.1.1.198"/>
    </reaction>
</comment>
<protein>
    <recommendedName>
        <fullName evidence="6">Ribosomal RNA small subunit methyltransferase I</fullName>
        <ecNumber evidence="6">2.1.1.198</ecNumber>
    </recommendedName>
    <alternativeName>
        <fullName evidence="6">16S rRNA 2'-O-ribose C1402 methyltransferase</fullName>
    </alternativeName>
    <alternativeName>
        <fullName evidence="6">rRNA (cytidine-2'-O-)-methyltransferase RsmI</fullName>
    </alternativeName>
</protein>
<dbReference type="PANTHER" id="PTHR46111">
    <property type="entry name" value="RIBOSOMAL RNA SMALL SUBUNIT METHYLTRANSFERASE I"/>
    <property type="match status" value="1"/>
</dbReference>
<dbReference type="PIRSF" id="PIRSF005917">
    <property type="entry name" value="MTase_YraL"/>
    <property type="match status" value="1"/>
</dbReference>
<dbReference type="HAMAP" id="MF_01877">
    <property type="entry name" value="16SrRNA_methyltr_I"/>
    <property type="match status" value="1"/>
</dbReference>
<keyword evidence="1 6" id="KW-0963">Cytoplasm</keyword>
<evidence type="ECO:0000259" key="7">
    <source>
        <dbReference type="Pfam" id="PF00590"/>
    </source>
</evidence>
<evidence type="ECO:0000256" key="5">
    <source>
        <dbReference type="ARBA" id="ARBA00022691"/>
    </source>
</evidence>
<dbReference type="FunFam" id="3.30.950.10:FF:000002">
    <property type="entry name" value="Ribosomal RNA small subunit methyltransferase I"/>
    <property type="match status" value="1"/>
</dbReference>
<dbReference type="SUPFAM" id="SSF53790">
    <property type="entry name" value="Tetrapyrrole methylase"/>
    <property type="match status" value="1"/>
</dbReference>
<dbReference type="PANTHER" id="PTHR46111:SF1">
    <property type="entry name" value="RIBOSOMAL RNA SMALL SUBUNIT METHYLTRANSFERASE I"/>
    <property type="match status" value="1"/>
</dbReference>
<dbReference type="GO" id="GO:0005737">
    <property type="term" value="C:cytoplasm"/>
    <property type="evidence" value="ECO:0007669"/>
    <property type="project" value="UniProtKB-SubCell"/>
</dbReference>
<proteinExistence type="inferred from homology"/>
<dbReference type="EC" id="2.1.1.198" evidence="6"/>
<dbReference type="Proteomes" id="UP000250918">
    <property type="component" value="Unassembled WGS sequence"/>
</dbReference>
<evidence type="ECO:0000256" key="3">
    <source>
        <dbReference type="ARBA" id="ARBA00022603"/>
    </source>
</evidence>
<dbReference type="Gene3D" id="3.40.1010.10">
    <property type="entry name" value="Cobalt-precorrin-4 Transmethylase, Domain 1"/>
    <property type="match status" value="1"/>
</dbReference>
<evidence type="ECO:0000256" key="2">
    <source>
        <dbReference type="ARBA" id="ARBA00022552"/>
    </source>
</evidence>
<evidence type="ECO:0000256" key="1">
    <source>
        <dbReference type="ARBA" id="ARBA00022490"/>
    </source>
</evidence>
<dbReference type="InterPro" id="IPR035996">
    <property type="entry name" value="4pyrrol_Methylase_sf"/>
</dbReference>
<accession>A0A855XD70</accession>
<dbReference type="EMBL" id="PQAP01000001">
    <property type="protein sequence ID" value="PWB76406.1"/>
    <property type="molecule type" value="Genomic_DNA"/>
</dbReference>
<comment type="subcellular location">
    <subcellularLocation>
        <location evidence="6">Cytoplasm</location>
    </subcellularLocation>
</comment>
<organism evidence="8 9">
    <name type="scientific">candidate division GN15 bacterium</name>
    <dbReference type="NCBI Taxonomy" id="2072418"/>
    <lineage>
        <taxon>Bacteria</taxon>
        <taxon>candidate division GN15</taxon>
    </lineage>
</organism>
<dbReference type="InterPro" id="IPR014776">
    <property type="entry name" value="4pyrrole_Mease_sub2"/>
</dbReference>
<dbReference type="FunFam" id="3.40.1010.10:FF:000007">
    <property type="entry name" value="Ribosomal RNA small subunit methyltransferase I"/>
    <property type="match status" value="1"/>
</dbReference>
<dbReference type="NCBIfam" id="TIGR00096">
    <property type="entry name" value="16S rRNA (cytidine(1402)-2'-O)-methyltransferase"/>
    <property type="match status" value="1"/>
</dbReference>
<evidence type="ECO:0000256" key="6">
    <source>
        <dbReference type="HAMAP-Rule" id="MF_01877"/>
    </source>
</evidence>
<reference evidence="8 9" key="1">
    <citation type="journal article" date="2018" name="ISME J.">
        <title>A methanotrophic archaeon couples anaerobic oxidation of methane to Fe(III) reduction.</title>
        <authorList>
            <person name="Cai C."/>
            <person name="Leu A.O."/>
            <person name="Xie G.J."/>
            <person name="Guo J."/>
            <person name="Feng Y."/>
            <person name="Zhao J.X."/>
            <person name="Tyson G.W."/>
            <person name="Yuan Z."/>
            <person name="Hu S."/>
        </authorList>
    </citation>
    <scope>NUCLEOTIDE SEQUENCE [LARGE SCALE GENOMIC DNA]</scope>
    <source>
        <strain evidence="8">FeB_12</strain>
    </source>
</reference>
<comment type="similarity">
    <text evidence="6">Belongs to the methyltransferase superfamily. RsmI family.</text>
</comment>
<keyword evidence="4 6" id="KW-0808">Transferase</keyword>
<dbReference type="GO" id="GO:0070677">
    <property type="term" value="F:rRNA (cytosine-2'-O-)-methyltransferase activity"/>
    <property type="evidence" value="ECO:0007669"/>
    <property type="project" value="UniProtKB-UniRule"/>
</dbReference>
<dbReference type="CDD" id="cd11648">
    <property type="entry name" value="RsmI"/>
    <property type="match status" value="1"/>
</dbReference>
<evidence type="ECO:0000313" key="8">
    <source>
        <dbReference type="EMBL" id="PWB76406.1"/>
    </source>
</evidence>
<name>A0A855XD70_9BACT</name>
<keyword evidence="3 6" id="KW-0489">Methyltransferase</keyword>
<dbReference type="Pfam" id="PF00590">
    <property type="entry name" value="TP_methylase"/>
    <property type="match status" value="1"/>
</dbReference>
<dbReference type="AlphaFoldDB" id="A0A855XD70"/>
<dbReference type="InterPro" id="IPR000878">
    <property type="entry name" value="4pyrrol_Mease"/>
</dbReference>
<comment type="caution">
    <text evidence="8">The sequence shown here is derived from an EMBL/GenBank/DDBJ whole genome shotgun (WGS) entry which is preliminary data.</text>
</comment>